<comment type="subcellular location">
    <subcellularLocation>
        <location evidence="1">Secreted</location>
    </subcellularLocation>
</comment>
<protein>
    <submittedName>
        <fullName evidence="5">Uncharacterized protein</fullName>
    </submittedName>
</protein>
<evidence type="ECO:0000256" key="1">
    <source>
        <dbReference type="ARBA" id="ARBA00004613"/>
    </source>
</evidence>
<reference evidence="5 6" key="1">
    <citation type="journal article" date="2016" name="Nat. Commun.">
        <title>Thousands of microbial genomes shed light on interconnected biogeochemical processes in an aquifer system.</title>
        <authorList>
            <person name="Anantharaman K."/>
            <person name="Brown C.T."/>
            <person name="Hug L.A."/>
            <person name="Sharon I."/>
            <person name="Castelle C.J."/>
            <person name="Probst A.J."/>
            <person name="Thomas B.C."/>
            <person name="Singh A."/>
            <person name="Wilkins M.J."/>
            <person name="Karaoz U."/>
            <person name="Brodie E.L."/>
            <person name="Williams K.H."/>
            <person name="Hubbard S.S."/>
            <person name="Banfield J.F."/>
        </authorList>
    </citation>
    <scope>NUCLEOTIDE SEQUENCE [LARGE SCALE GENOMIC DNA]</scope>
</reference>
<gene>
    <name evidence="5" type="ORF">A2995_01180</name>
</gene>
<dbReference type="SUPFAM" id="SSF103647">
    <property type="entry name" value="TSP type-3 repeat"/>
    <property type="match status" value="1"/>
</dbReference>
<dbReference type="PANTHER" id="PTHR37467">
    <property type="entry name" value="EXPORTED CALCIUM-BINDING GLYCOPROTEIN-RELATED"/>
    <property type="match status" value="1"/>
</dbReference>
<evidence type="ECO:0000256" key="4">
    <source>
        <dbReference type="ARBA" id="ARBA00022837"/>
    </source>
</evidence>
<organism evidence="5 6">
    <name type="scientific">Candidatus Nomurabacteria bacterium RIFCSPLOWO2_01_FULL_33_24</name>
    <dbReference type="NCBI Taxonomy" id="1801765"/>
    <lineage>
        <taxon>Bacteria</taxon>
        <taxon>Candidatus Nomuraibacteriota</taxon>
    </lineage>
</organism>
<dbReference type="InterPro" id="IPR059100">
    <property type="entry name" value="TSP3_bac"/>
</dbReference>
<dbReference type="PANTHER" id="PTHR37467:SF1">
    <property type="entry name" value="EXPORTED CALCIUM-BINDING GLYCOPROTEIN"/>
    <property type="match status" value="1"/>
</dbReference>
<dbReference type="EMBL" id="MFUP01000014">
    <property type="protein sequence ID" value="OGI87272.1"/>
    <property type="molecule type" value="Genomic_DNA"/>
</dbReference>
<comment type="caution">
    <text evidence="5">The sequence shown here is derived from an EMBL/GenBank/DDBJ whole genome shotgun (WGS) entry which is preliminary data.</text>
</comment>
<proteinExistence type="predicted"/>
<keyword evidence="4" id="KW-0106">Calcium</keyword>
<dbReference type="InterPro" id="IPR053180">
    <property type="entry name" value="Ca-binding_acidic-repeat"/>
</dbReference>
<evidence type="ECO:0000256" key="2">
    <source>
        <dbReference type="ARBA" id="ARBA00022525"/>
    </source>
</evidence>
<evidence type="ECO:0000313" key="5">
    <source>
        <dbReference type="EMBL" id="OGI87272.1"/>
    </source>
</evidence>
<keyword evidence="3" id="KW-0732">Signal</keyword>
<evidence type="ECO:0000313" key="6">
    <source>
        <dbReference type="Proteomes" id="UP000185809"/>
    </source>
</evidence>
<accession>A0A1F6WZH1</accession>
<dbReference type="GO" id="GO:0005509">
    <property type="term" value="F:calcium ion binding"/>
    <property type="evidence" value="ECO:0007669"/>
    <property type="project" value="InterPro"/>
</dbReference>
<dbReference type="AlphaFoldDB" id="A0A1F6WZH1"/>
<dbReference type="Gene3D" id="4.10.1080.10">
    <property type="entry name" value="TSP type-3 repeat"/>
    <property type="match status" value="1"/>
</dbReference>
<evidence type="ECO:0000256" key="3">
    <source>
        <dbReference type="ARBA" id="ARBA00022729"/>
    </source>
</evidence>
<dbReference type="Pfam" id="PF18884">
    <property type="entry name" value="TSP3_bac"/>
    <property type="match status" value="2"/>
</dbReference>
<sequence length="305" mass="34204">MNKYLPSKKFIVILSILIVLSLFFLIISYQSAGKVNFKKKNPSKEMLAIQGRPLPINITQIDTDGDGIKDWEESLWGTNPKNKDSDGDGISDNEEVEIKRKGLEINLNEEGEIENLNETEIFSREFFATVVALSESGNLNEITINELANTFGESIIKQEIPDTFYSSDLKLIGAGPLGAKTYYNQIKTITDKYNSEGIGSELEIVSQALSSQNVLVLEKLKDISLAYKSFAQDASKISIPSDLLNTHLSLINNYQKISQSINGMGSLLDNPIIGLSNLRQYKQYYRELEKVVLELEEYFIKNGII</sequence>
<keyword evidence="2" id="KW-0964">Secreted</keyword>
<name>A0A1F6WZH1_9BACT</name>
<dbReference type="Proteomes" id="UP000185809">
    <property type="component" value="Unassembled WGS sequence"/>
</dbReference>
<dbReference type="InterPro" id="IPR028974">
    <property type="entry name" value="TSP_type-3_rpt"/>
</dbReference>